<gene>
    <name evidence="1" type="ORF">NEOLEDRAFT_1066627</name>
</gene>
<proteinExistence type="predicted"/>
<name>A0A165S6I8_9AGAM</name>
<dbReference type="OrthoDB" id="3250324at2759"/>
<accession>A0A165S6I8</accession>
<keyword evidence="2" id="KW-1185">Reference proteome</keyword>
<dbReference type="InParanoid" id="A0A165S6I8"/>
<dbReference type="Proteomes" id="UP000076761">
    <property type="component" value="Unassembled WGS sequence"/>
</dbReference>
<sequence length="64" mass="7305">MWSDPDLVPYMAITAHWIEAQWAVWANGSVTEELILHSELIGFMEVPRHHTGEHLAAAFLHIVE</sequence>
<dbReference type="EMBL" id="KV425576">
    <property type="protein sequence ID" value="KZT24737.1"/>
    <property type="molecule type" value="Genomic_DNA"/>
</dbReference>
<dbReference type="AlphaFoldDB" id="A0A165S6I8"/>
<reference evidence="1 2" key="1">
    <citation type="journal article" date="2016" name="Mol. Biol. Evol.">
        <title>Comparative Genomics of Early-Diverging Mushroom-Forming Fungi Provides Insights into the Origins of Lignocellulose Decay Capabilities.</title>
        <authorList>
            <person name="Nagy L.G."/>
            <person name="Riley R."/>
            <person name="Tritt A."/>
            <person name="Adam C."/>
            <person name="Daum C."/>
            <person name="Floudas D."/>
            <person name="Sun H."/>
            <person name="Yadav J.S."/>
            <person name="Pangilinan J."/>
            <person name="Larsson K.H."/>
            <person name="Matsuura K."/>
            <person name="Barry K."/>
            <person name="Labutti K."/>
            <person name="Kuo R."/>
            <person name="Ohm R.A."/>
            <person name="Bhattacharya S.S."/>
            <person name="Shirouzu T."/>
            <person name="Yoshinaga Y."/>
            <person name="Martin F.M."/>
            <person name="Grigoriev I.V."/>
            <person name="Hibbett D.S."/>
        </authorList>
    </citation>
    <scope>NUCLEOTIDE SEQUENCE [LARGE SCALE GENOMIC DNA]</scope>
    <source>
        <strain evidence="1 2">HHB14362 ss-1</strain>
    </source>
</reference>
<organism evidence="1 2">
    <name type="scientific">Neolentinus lepideus HHB14362 ss-1</name>
    <dbReference type="NCBI Taxonomy" id="1314782"/>
    <lineage>
        <taxon>Eukaryota</taxon>
        <taxon>Fungi</taxon>
        <taxon>Dikarya</taxon>
        <taxon>Basidiomycota</taxon>
        <taxon>Agaricomycotina</taxon>
        <taxon>Agaricomycetes</taxon>
        <taxon>Gloeophyllales</taxon>
        <taxon>Gloeophyllaceae</taxon>
        <taxon>Neolentinus</taxon>
    </lineage>
</organism>
<evidence type="ECO:0000313" key="2">
    <source>
        <dbReference type="Proteomes" id="UP000076761"/>
    </source>
</evidence>
<evidence type="ECO:0000313" key="1">
    <source>
        <dbReference type="EMBL" id="KZT24737.1"/>
    </source>
</evidence>
<protein>
    <submittedName>
        <fullName evidence="1">Uncharacterized protein</fullName>
    </submittedName>
</protein>